<organism evidence="1">
    <name type="scientific">Hellea balneolensis</name>
    <dbReference type="NCBI Taxonomy" id="287478"/>
    <lineage>
        <taxon>Bacteria</taxon>
        <taxon>Pseudomonadati</taxon>
        <taxon>Pseudomonadota</taxon>
        <taxon>Alphaproteobacteria</taxon>
        <taxon>Maricaulales</taxon>
        <taxon>Robiginitomaculaceae</taxon>
        <taxon>Hellea</taxon>
    </lineage>
</organism>
<protein>
    <submittedName>
        <fullName evidence="1">Uncharacterized protein</fullName>
    </submittedName>
</protein>
<evidence type="ECO:0000313" key="1">
    <source>
        <dbReference type="EMBL" id="HHL43670.1"/>
    </source>
</evidence>
<accession>A0A7C5LW32</accession>
<dbReference type="AlphaFoldDB" id="A0A7C5LW32"/>
<dbReference type="EMBL" id="DRMJ01000450">
    <property type="protein sequence ID" value="HHL43670.1"/>
    <property type="molecule type" value="Genomic_DNA"/>
</dbReference>
<gene>
    <name evidence="1" type="ORF">ENJ42_08635</name>
</gene>
<feature type="non-terminal residue" evidence="1">
    <location>
        <position position="139"/>
    </location>
</feature>
<dbReference type="Proteomes" id="UP000885830">
    <property type="component" value="Unassembled WGS sequence"/>
</dbReference>
<reference evidence="1" key="1">
    <citation type="journal article" date="2020" name="mSystems">
        <title>Genome- and Community-Level Interaction Insights into Carbon Utilization and Element Cycling Functions of Hydrothermarchaeota in Hydrothermal Sediment.</title>
        <authorList>
            <person name="Zhou Z."/>
            <person name="Liu Y."/>
            <person name="Xu W."/>
            <person name="Pan J."/>
            <person name="Luo Z.H."/>
            <person name="Li M."/>
        </authorList>
    </citation>
    <scope>NUCLEOTIDE SEQUENCE [LARGE SCALE GENOMIC DNA]</scope>
    <source>
        <strain evidence="1">HyVt-485</strain>
    </source>
</reference>
<name>A0A7C5LW32_9PROT</name>
<proteinExistence type="predicted"/>
<comment type="caution">
    <text evidence="1">The sequence shown here is derived from an EMBL/GenBank/DDBJ whole genome shotgun (WGS) entry which is preliminary data.</text>
</comment>
<sequence>MAASSMSAQVRSLEIDKGVRDQHIKFLTEQNKTEHDLALRQNKYIGHLETKVYALGDKPDIKFLDAPKFNEPEIAHERTENHARRVILREPRYGAVISGMFSIQPIRIAVLSPNVETHGMPLACKHMTDQKPSTITTVS</sequence>